<protein>
    <recommendedName>
        <fullName evidence="3">Glycosyltransferase subfamily 4-like N-terminal domain-containing protein</fullName>
    </recommendedName>
</protein>
<gene>
    <name evidence="1" type="ORF">CMV30_15440</name>
</gene>
<dbReference type="EMBL" id="CP023344">
    <property type="protein sequence ID" value="ATC65235.1"/>
    <property type="molecule type" value="Genomic_DNA"/>
</dbReference>
<dbReference type="Proteomes" id="UP000217265">
    <property type="component" value="Chromosome"/>
</dbReference>
<organism evidence="1 2">
    <name type="scientific">Nibricoccus aquaticus</name>
    <dbReference type="NCBI Taxonomy" id="2576891"/>
    <lineage>
        <taxon>Bacteria</taxon>
        <taxon>Pseudomonadati</taxon>
        <taxon>Verrucomicrobiota</taxon>
        <taxon>Opitutia</taxon>
        <taxon>Opitutales</taxon>
        <taxon>Opitutaceae</taxon>
        <taxon>Nibricoccus</taxon>
    </lineage>
</organism>
<evidence type="ECO:0000313" key="1">
    <source>
        <dbReference type="EMBL" id="ATC65235.1"/>
    </source>
</evidence>
<dbReference type="AlphaFoldDB" id="A0A290Q949"/>
<evidence type="ECO:0008006" key="3">
    <source>
        <dbReference type="Google" id="ProtNLM"/>
    </source>
</evidence>
<proteinExistence type="predicted"/>
<dbReference type="RefSeq" id="WP_096056866.1">
    <property type="nucleotide sequence ID" value="NZ_CP023344.1"/>
</dbReference>
<dbReference type="SUPFAM" id="SSF53756">
    <property type="entry name" value="UDP-Glycosyltransferase/glycogen phosphorylase"/>
    <property type="match status" value="1"/>
</dbReference>
<evidence type="ECO:0000313" key="2">
    <source>
        <dbReference type="Proteomes" id="UP000217265"/>
    </source>
</evidence>
<keyword evidence="2" id="KW-1185">Reference proteome</keyword>
<dbReference type="Gene3D" id="3.40.50.2000">
    <property type="entry name" value="Glycogen Phosphorylase B"/>
    <property type="match status" value="1"/>
</dbReference>
<dbReference type="KEGG" id="vbh:CMV30_15440"/>
<dbReference type="OrthoDB" id="9771846at2"/>
<sequence>MRALIYHLPLGEMDGTSVVLRRIYAQEAAHVRQLYFRTGRFPVPPTFPVEYARGDSNWPWARGARFVQRGWRKVVLPGLLRRSPWIAQTQKAVAENTITSLHVVVYDEPTAEFARRALDTGNLKRFTLHLMDLLLDNDELSPSATPHLCWLLSRAQSLVVVSNRLHDLIRPFTTADTLIWPIPAGFSPLDRQPPADNPAPWQVLISGAMYAGKTGFLEHIFLPAWKQFQQTHPHTELVYMGKDLDGIPPSVRACLRPLGVVPQEKLVETLRAASVALLPVLHEASTPWRYSVPARISDYLAAGLPVIAPHTEGTATHDFLLQVGSPAASLVAQQEDVLATLTRLHDAPGHWLTASHAATAFARQHLDLEKLRAQLFAFMA</sequence>
<accession>A0A290Q949</accession>
<reference evidence="1 2" key="1">
    <citation type="submission" date="2017-09" db="EMBL/GenBank/DDBJ databases">
        <title>Complete genome sequence of Verrucomicrobial strain HZ-65, isolated from freshwater.</title>
        <authorList>
            <person name="Choi A."/>
        </authorList>
    </citation>
    <scope>NUCLEOTIDE SEQUENCE [LARGE SCALE GENOMIC DNA]</scope>
    <source>
        <strain evidence="1 2">HZ-65</strain>
    </source>
</reference>
<name>A0A290Q949_9BACT</name>